<dbReference type="InterPro" id="IPR002168">
    <property type="entry name" value="Lipase_GDXG_HIS_AS"/>
</dbReference>
<gene>
    <name evidence="4" type="ORF">F4694_004578</name>
</gene>
<comment type="similarity">
    <text evidence="1">Belongs to the 'GDXG' lipolytic enzyme family.</text>
</comment>
<dbReference type="SUPFAM" id="SSF53474">
    <property type="entry name" value="alpha/beta-Hydrolases"/>
    <property type="match status" value="1"/>
</dbReference>
<accession>A0A852THT4</accession>
<comment type="caution">
    <text evidence="4">The sequence shown here is derived from an EMBL/GenBank/DDBJ whole genome shotgun (WGS) entry which is preliminary data.</text>
</comment>
<evidence type="ECO:0000256" key="2">
    <source>
        <dbReference type="ARBA" id="ARBA00022801"/>
    </source>
</evidence>
<organism evidence="4 5">
    <name type="scientific">Neobacillus niacini</name>
    <dbReference type="NCBI Taxonomy" id="86668"/>
    <lineage>
        <taxon>Bacteria</taxon>
        <taxon>Bacillati</taxon>
        <taxon>Bacillota</taxon>
        <taxon>Bacilli</taxon>
        <taxon>Bacillales</taxon>
        <taxon>Bacillaceae</taxon>
        <taxon>Neobacillus</taxon>
    </lineage>
</organism>
<reference evidence="5" key="1">
    <citation type="submission" date="2020-07" db="EMBL/GenBank/DDBJ databases">
        <authorList>
            <person name="Partida-Martinez L."/>
            <person name="Huntemann M."/>
            <person name="Clum A."/>
            <person name="Wang J."/>
            <person name="Palaniappan K."/>
            <person name="Ritter S."/>
            <person name="Chen I.-M."/>
            <person name="Stamatis D."/>
            <person name="Reddy T."/>
            <person name="O'Malley R."/>
            <person name="Daum C."/>
            <person name="Shapiro N."/>
            <person name="Ivanova N."/>
            <person name="Kyrpides N."/>
            <person name="Woyke T."/>
        </authorList>
    </citation>
    <scope>NUCLEOTIDE SEQUENCE [LARGE SCALE GENOMIC DNA]</scope>
    <source>
        <strain evidence="5">AT2.8</strain>
    </source>
</reference>
<dbReference type="InterPro" id="IPR013094">
    <property type="entry name" value="AB_hydrolase_3"/>
</dbReference>
<dbReference type="AlphaFoldDB" id="A0A852THT4"/>
<dbReference type="InterPro" id="IPR029058">
    <property type="entry name" value="AB_hydrolase_fold"/>
</dbReference>
<dbReference type="Proteomes" id="UP000548423">
    <property type="component" value="Unassembled WGS sequence"/>
</dbReference>
<evidence type="ECO:0000313" key="4">
    <source>
        <dbReference type="EMBL" id="NYE07761.1"/>
    </source>
</evidence>
<dbReference type="GO" id="GO:0016787">
    <property type="term" value="F:hydrolase activity"/>
    <property type="evidence" value="ECO:0007669"/>
    <property type="project" value="UniProtKB-KW"/>
</dbReference>
<keyword evidence="2 4" id="KW-0378">Hydrolase</keyword>
<sequence>MKRNHPIDQDLSDLLGRISEKMMELKHPPLEELTPEQSRFFYKEARTFFKPFESDGIQTHNVNVGEGNIPVRIYQPAGAEELPVFLFMHGGGWVFGDLDSADTLCTYFAKNAECLVISVGYRLAPEHPFPAALQDVMVVAQWALQNVWHWNGNPAQMAIGGESSGANLAAAAVLWMKELGSCPFHLEVLITPVLRHQFETDSYQSGYAFNLTKEKMEWFWNHYVTDARQGSHPFASPLNAKSHKDVPPLLLVTAEYDPLRDEGFQYAEKLKNEGVHVKHLHFRQLVHSFPNMIGQVKSADSAMMELAGTLKTKLRERFLFLIENENYFQKER</sequence>
<dbReference type="PANTHER" id="PTHR48081">
    <property type="entry name" value="AB HYDROLASE SUPERFAMILY PROTEIN C4A8.06C"/>
    <property type="match status" value="1"/>
</dbReference>
<dbReference type="InterPro" id="IPR050300">
    <property type="entry name" value="GDXG_lipolytic_enzyme"/>
</dbReference>
<dbReference type="Gene3D" id="3.40.50.1820">
    <property type="entry name" value="alpha/beta hydrolase"/>
    <property type="match status" value="1"/>
</dbReference>
<feature type="domain" description="Alpha/beta hydrolase fold-3" evidence="3">
    <location>
        <begin position="86"/>
        <end position="290"/>
    </location>
</feature>
<proteinExistence type="inferred from homology"/>
<dbReference type="PROSITE" id="PS01173">
    <property type="entry name" value="LIPASE_GDXG_HIS"/>
    <property type="match status" value="1"/>
</dbReference>
<dbReference type="EMBL" id="JACCBX010000010">
    <property type="protein sequence ID" value="NYE07761.1"/>
    <property type="molecule type" value="Genomic_DNA"/>
</dbReference>
<evidence type="ECO:0000256" key="1">
    <source>
        <dbReference type="ARBA" id="ARBA00010515"/>
    </source>
</evidence>
<reference evidence="5" key="2">
    <citation type="submission" date="2020-08" db="EMBL/GenBank/DDBJ databases">
        <title>The Agave Microbiome: Exploring the role of microbial communities in plant adaptations to desert environments.</title>
        <authorList>
            <person name="Partida-Martinez L.P."/>
        </authorList>
    </citation>
    <scope>NUCLEOTIDE SEQUENCE [LARGE SCALE GENOMIC DNA]</scope>
    <source>
        <strain evidence="5">AT2.8</strain>
    </source>
</reference>
<name>A0A852THT4_9BACI</name>
<dbReference type="EC" id="3.1.1.-" evidence="4"/>
<evidence type="ECO:0000313" key="5">
    <source>
        <dbReference type="Proteomes" id="UP000548423"/>
    </source>
</evidence>
<dbReference type="Pfam" id="PF07859">
    <property type="entry name" value="Abhydrolase_3"/>
    <property type="match status" value="1"/>
</dbReference>
<dbReference type="PANTHER" id="PTHR48081:SF8">
    <property type="entry name" value="ALPHA_BETA HYDROLASE FOLD-3 DOMAIN-CONTAINING PROTEIN-RELATED"/>
    <property type="match status" value="1"/>
</dbReference>
<protein>
    <submittedName>
        <fullName evidence="4">Acetyl esterase</fullName>
        <ecNumber evidence="4">3.1.1.-</ecNumber>
    </submittedName>
</protein>
<evidence type="ECO:0000259" key="3">
    <source>
        <dbReference type="Pfam" id="PF07859"/>
    </source>
</evidence>